<comment type="subcellular location">
    <subcellularLocation>
        <location evidence="1">Membrane</location>
    </subcellularLocation>
</comment>
<dbReference type="STRING" id="28094.SAMN06295900_102220"/>
<evidence type="ECO:0000313" key="9">
    <source>
        <dbReference type="Proteomes" id="UP000192911"/>
    </source>
</evidence>
<name>A0A1X7D0I3_TRICW</name>
<keyword evidence="5" id="KW-0472">Membrane</keyword>
<dbReference type="GO" id="GO:0005886">
    <property type="term" value="C:plasma membrane"/>
    <property type="evidence" value="ECO:0007669"/>
    <property type="project" value="TreeGrafter"/>
</dbReference>
<dbReference type="Pfam" id="PF00672">
    <property type="entry name" value="HAMP"/>
    <property type="match status" value="1"/>
</dbReference>
<dbReference type="PROSITE" id="PS50111">
    <property type="entry name" value="CHEMOTAXIS_TRANSDUC_2"/>
    <property type="match status" value="1"/>
</dbReference>
<dbReference type="Proteomes" id="UP000192911">
    <property type="component" value="Unassembled WGS sequence"/>
</dbReference>
<dbReference type="InterPro" id="IPR004089">
    <property type="entry name" value="MCPsignal_dom"/>
</dbReference>
<dbReference type="GO" id="GO:0007165">
    <property type="term" value="P:signal transduction"/>
    <property type="evidence" value="ECO:0007669"/>
    <property type="project" value="UniProtKB-KW"/>
</dbReference>
<reference evidence="9" key="1">
    <citation type="submission" date="2017-04" db="EMBL/GenBank/DDBJ databases">
        <authorList>
            <person name="Varghese N."/>
            <person name="Submissions S."/>
        </authorList>
    </citation>
    <scope>NUCLEOTIDE SEQUENCE [LARGE SCALE GENOMIC DNA]</scope>
    <source>
        <strain evidence="9">Ballard 720</strain>
    </source>
</reference>
<dbReference type="Pfam" id="PF12729">
    <property type="entry name" value="4HB_MCP_1"/>
    <property type="match status" value="1"/>
</dbReference>
<dbReference type="PROSITE" id="PS50885">
    <property type="entry name" value="HAMP"/>
    <property type="match status" value="1"/>
</dbReference>
<dbReference type="AlphaFoldDB" id="A0A1X7D0I3"/>
<dbReference type="InterPro" id="IPR003660">
    <property type="entry name" value="HAMP_dom"/>
</dbReference>
<dbReference type="FunFam" id="1.10.287.950:FF:000001">
    <property type="entry name" value="Methyl-accepting chemotaxis sensory transducer"/>
    <property type="match status" value="1"/>
</dbReference>
<protein>
    <submittedName>
        <fullName evidence="8">Methyl-accepting chemotaxis sensory transducer</fullName>
    </submittedName>
</protein>
<dbReference type="SMART" id="SM00304">
    <property type="entry name" value="HAMP"/>
    <property type="match status" value="1"/>
</dbReference>
<evidence type="ECO:0000256" key="2">
    <source>
        <dbReference type="ARBA" id="ARBA00022481"/>
    </source>
</evidence>
<keyword evidence="5" id="KW-0812">Transmembrane</keyword>
<dbReference type="InterPro" id="IPR051310">
    <property type="entry name" value="MCP_chemotaxis"/>
</dbReference>
<comment type="similarity">
    <text evidence="3">Belongs to the methyl-accepting chemotaxis (MCP) protein family.</text>
</comment>
<feature type="transmembrane region" description="Helical" evidence="5">
    <location>
        <begin position="185"/>
        <end position="209"/>
    </location>
</feature>
<dbReference type="OrthoDB" id="9147953at2"/>
<dbReference type="PANTHER" id="PTHR43531:SF14">
    <property type="entry name" value="METHYL-ACCEPTING CHEMOTAXIS PROTEIN I-RELATED"/>
    <property type="match status" value="1"/>
</dbReference>
<dbReference type="CDD" id="cd11386">
    <property type="entry name" value="MCP_signal"/>
    <property type="match status" value="1"/>
</dbReference>
<evidence type="ECO:0000256" key="5">
    <source>
        <dbReference type="SAM" id="Phobius"/>
    </source>
</evidence>
<evidence type="ECO:0000313" key="8">
    <source>
        <dbReference type="EMBL" id="SMF06392.1"/>
    </source>
</evidence>
<dbReference type="GO" id="GO:0006935">
    <property type="term" value="P:chemotaxis"/>
    <property type="evidence" value="ECO:0007669"/>
    <property type="project" value="InterPro"/>
</dbReference>
<evidence type="ECO:0000259" key="6">
    <source>
        <dbReference type="PROSITE" id="PS50111"/>
    </source>
</evidence>
<feature type="domain" description="Methyl-accepting transducer" evidence="6">
    <location>
        <begin position="268"/>
        <end position="497"/>
    </location>
</feature>
<accession>A0A1X7D0I3</accession>
<evidence type="ECO:0000256" key="3">
    <source>
        <dbReference type="ARBA" id="ARBA00029447"/>
    </source>
</evidence>
<dbReference type="Pfam" id="PF00015">
    <property type="entry name" value="MCPsignal"/>
    <property type="match status" value="1"/>
</dbReference>
<dbReference type="PRINTS" id="PR00260">
    <property type="entry name" value="CHEMTRNSDUCR"/>
</dbReference>
<dbReference type="InterPro" id="IPR024478">
    <property type="entry name" value="HlyB_4HB_MCP"/>
</dbReference>
<organism evidence="8 9">
    <name type="scientific">Trinickia caryophylli</name>
    <name type="common">Paraburkholderia caryophylli</name>
    <dbReference type="NCBI Taxonomy" id="28094"/>
    <lineage>
        <taxon>Bacteria</taxon>
        <taxon>Pseudomonadati</taxon>
        <taxon>Pseudomonadota</taxon>
        <taxon>Betaproteobacteria</taxon>
        <taxon>Burkholderiales</taxon>
        <taxon>Burkholderiaceae</taxon>
        <taxon>Trinickia</taxon>
    </lineage>
</organism>
<evidence type="ECO:0000256" key="4">
    <source>
        <dbReference type="PROSITE-ProRule" id="PRU00284"/>
    </source>
</evidence>
<dbReference type="SMART" id="SM00283">
    <property type="entry name" value="MA"/>
    <property type="match status" value="1"/>
</dbReference>
<keyword evidence="4" id="KW-0807">Transducer</keyword>
<dbReference type="GeneID" id="95552456"/>
<evidence type="ECO:0000256" key="1">
    <source>
        <dbReference type="ARBA" id="ARBA00004370"/>
    </source>
</evidence>
<dbReference type="EMBL" id="FXAH01000002">
    <property type="protein sequence ID" value="SMF06392.1"/>
    <property type="molecule type" value="Genomic_DNA"/>
</dbReference>
<evidence type="ECO:0000259" key="7">
    <source>
        <dbReference type="PROSITE" id="PS50885"/>
    </source>
</evidence>
<dbReference type="InterPro" id="IPR004090">
    <property type="entry name" value="Chemotax_Me-accpt_rcpt"/>
</dbReference>
<dbReference type="SUPFAM" id="SSF58104">
    <property type="entry name" value="Methyl-accepting chemotaxis protein (MCP) signaling domain"/>
    <property type="match status" value="1"/>
</dbReference>
<sequence>MTITHRLLLTLSFALAALLFVGADGLVQLSRSQDRFETVQTNVIPSIAALDDLKGYLADTRLAGYRLSVFSNLQDKGALEDALAKANRQFDDALAGYEKQYVSDDNDRRLLDADRANMAAYRQALQPFLASARAGDMDGVRAALVAGSPLALSAAAVKKGLDEHIAYNMRASAAIRDTSTSAYVWSWRIMIVTMVVALAVTAGLAAHLYRVIRTSLDGIRTTLQRVSESLDLTLRAPVARMDEIGQTSAAFNNLLSRIAVALGAVLQSTQAVSVASKQIAAGNVDLSARTEEQAASLQETASSMEQLTGTVRHNADNAQQASSLAAHASGTADAGNGVVHRVVETMADIAGHSDKIADITGIIEGIAFQTNILALNAAVEAARAGEQGRGFAVVASEVRSLAQRSSSAAKEIKELIAASVERVREGSALADEAGRTIGDVASAVKRVTDIVGEIAAASNEQSRGIEQVNRAIRQMDEVTQQNAALVEQAAAAAQSLEDQGLRLTGEVGVFRVDGPRAAAV</sequence>
<gene>
    <name evidence="8" type="ORF">SAMN06295900_102220</name>
</gene>
<dbReference type="Gene3D" id="1.10.287.950">
    <property type="entry name" value="Methyl-accepting chemotaxis protein"/>
    <property type="match status" value="1"/>
</dbReference>
<dbReference type="RefSeq" id="WP_085224892.1">
    <property type="nucleotide sequence ID" value="NZ_BSQD01000002.1"/>
</dbReference>
<feature type="domain" description="HAMP" evidence="7">
    <location>
        <begin position="210"/>
        <end position="263"/>
    </location>
</feature>
<proteinExistence type="inferred from homology"/>
<dbReference type="GO" id="GO:0004888">
    <property type="term" value="F:transmembrane signaling receptor activity"/>
    <property type="evidence" value="ECO:0007669"/>
    <property type="project" value="InterPro"/>
</dbReference>
<keyword evidence="2" id="KW-0488">Methylation</keyword>
<dbReference type="CDD" id="cd06225">
    <property type="entry name" value="HAMP"/>
    <property type="match status" value="1"/>
</dbReference>
<dbReference type="PANTHER" id="PTHR43531">
    <property type="entry name" value="PROTEIN ICFG"/>
    <property type="match status" value="1"/>
</dbReference>
<keyword evidence="5" id="KW-1133">Transmembrane helix</keyword>
<keyword evidence="9" id="KW-1185">Reference proteome</keyword>